<dbReference type="AlphaFoldDB" id="A0A919Y117"/>
<keyword evidence="1" id="KW-0812">Transmembrane</keyword>
<reference evidence="2" key="1">
    <citation type="submission" date="2021-03" db="EMBL/GenBank/DDBJ databases">
        <title>Antimicrobial resistance genes in bacteria isolated from Japanese honey, and their potential for conferring macrolide and lincosamide resistance in the American foulbrood pathogen Paenibacillus larvae.</title>
        <authorList>
            <person name="Okamoto M."/>
            <person name="Kumagai M."/>
            <person name="Kanamori H."/>
            <person name="Takamatsu D."/>
        </authorList>
    </citation>
    <scope>NUCLEOTIDE SEQUENCE</scope>
    <source>
        <strain evidence="2">J41TS4</strain>
    </source>
</reference>
<dbReference type="EMBL" id="BORS01000005">
    <property type="protein sequence ID" value="GIO42136.1"/>
    <property type="molecule type" value="Genomic_DNA"/>
</dbReference>
<protein>
    <recommendedName>
        <fullName evidence="4">DUF1700 domain-containing protein</fullName>
    </recommendedName>
</protein>
<gene>
    <name evidence="2" type="ORF">J41TS4_18940</name>
</gene>
<keyword evidence="1" id="KW-1133">Transmembrane helix</keyword>
<keyword evidence="1" id="KW-0472">Membrane</keyword>
<accession>A0A919Y117</accession>
<sequence>MNKEQFLMELQGHLSVLPPEEYHELMEDYEAHFAFGLQNGKTEQEIARELGDPYELAQEALRERNTENEHVYWSNPAADYSFSQPSSQATPLSGLPAAKPRRSATQTLAVSGLFLLNLVAVPLIFSFWAVVVCIAIAAAVSILSPVLVGLDYAFGNGFFPAKAYASLFMVGIGILLGLGCKPLFKGMLSLSLSYKNWHKRIVRGGQQNES</sequence>
<feature type="transmembrane region" description="Helical" evidence="1">
    <location>
        <begin position="110"/>
        <end position="143"/>
    </location>
</feature>
<evidence type="ECO:0008006" key="4">
    <source>
        <dbReference type="Google" id="ProtNLM"/>
    </source>
</evidence>
<dbReference type="Proteomes" id="UP000678895">
    <property type="component" value="Unassembled WGS sequence"/>
</dbReference>
<evidence type="ECO:0000256" key="1">
    <source>
        <dbReference type="SAM" id="Phobius"/>
    </source>
</evidence>
<organism evidence="2 3">
    <name type="scientific">Paenibacillus apis</name>
    <dbReference type="NCBI Taxonomy" id="1792174"/>
    <lineage>
        <taxon>Bacteria</taxon>
        <taxon>Bacillati</taxon>
        <taxon>Bacillota</taxon>
        <taxon>Bacilli</taxon>
        <taxon>Bacillales</taxon>
        <taxon>Paenibacillaceae</taxon>
        <taxon>Paenibacillus</taxon>
    </lineage>
</organism>
<feature type="transmembrane region" description="Helical" evidence="1">
    <location>
        <begin position="163"/>
        <end position="184"/>
    </location>
</feature>
<evidence type="ECO:0000313" key="3">
    <source>
        <dbReference type="Proteomes" id="UP000678895"/>
    </source>
</evidence>
<keyword evidence="3" id="KW-1185">Reference proteome</keyword>
<comment type="caution">
    <text evidence="2">The sequence shown here is derived from an EMBL/GenBank/DDBJ whole genome shotgun (WGS) entry which is preliminary data.</text>
</comment>
<name>A0A919Y117_9BACL</name>
<dbReference type="RefSeq" id="WP_301626741.1">
    <property type="nucleotide sequence ID" value="NZ_BORS01000005.1"/>
</dbReference>
<dbReference type="Pfam" id="PF22564">
    <property type="entry name" value="HAAS"/>
    <property type="match status" value="1"/>
</dbReference>
<proteinExistence type="predicted"/>
<evidence type="ECO:0000313" key="2">
    <source>
        <dbReference type="EMBL" id="GIO42136.1"/>
    </source>
</evidence>